<dbReference type="InterPro" id="IPR029058">
    <property type="entry name" value="AB_hydrolase_fold"/>
</dbReference>
<keyword evidence="1" id="KW-0378">Hydrolase</keyword>
<dbReference type="GO" id="GO:0016787">
    <property type="term" value="F:hydrolase activity"/>
    <property type="evidence" value="ECO:0007669"/>
    <property type="project" value="UniProtKB-KW"/>
</dbReference>
<dbReference type="Gene3D" id="3.40.50.1820">
    <property type="entry name" value="alpha/beta hydrolase"/>
    <property type="match status" value="1"/>
</dbReference>
<organism evidence="1 2">
    <name type="scientific">Trueperella bialowiezensis</name>
    <dbReference type="NCBI Taxonomy" id="312285"/>
    <lineage>
        <taxon>Bacteria</taxon>
        <taxon>Bacillati</taxon>
        <taxon>Actinomycetota</taxon>
        <taxon>Actinomycetes</taxon>
        <taxon>Actinomycetales</taxon>
        <taxon>Actinomycetaceae</taxon>
        <taxon>Trueperella</taxon>
    </lineage>
</organism>
<sequence length="269" mass="29139">MANASIMPMHKPTDNSHMQVTAQGEAQAADRLARQLVFPSSVERYGDDDRQVIEWYGDADAARTICFLHGGKFSGNGLLAATRPAASALAQTGYRVALPQMRFEPGRPELAANDAQRLAMHPQLASAVWVGHDAGALFALNVVLASELEPASAVLLAPIIDLAREVREDPAGEHGHAAVWIGGTLEERADRYALYDPLFNYYQLGEAKFRGRELSVNIIHGTADQSVPVARSRDLRSEPFNLAVVEGANHIDVIQPGHDAWVYLLGALA</sequence>
<dbReference type="SUPFAM" id="SSF53474">
    <property type="entry name" value="alpha/beta-Hydrolases"/>
    <property type="match status" value="1"/>
</dbReference>
<dbReference type="Proteomes" id="UP000269542">
    <property type="component" value="Chromosome"/>
</dbReference>
<dbReference type="AlphaFoldDB" id="A0A3S4UYG2"/>
<protein>
    <submittedName>
        <fullName evidence="1">Alpha/beta hydrolase family</fullName>
    </submittedName>
</protein>
<accession>A0A3S4UYG2</accession>
<name>A0A3S4UYG2_9ACTO</name>
<proteinExistence type="predicted"/>
<keyword evidence="2" id="KW-1185">Reference proteome</keyword>
<dbReference type="EMBL" id="LR134476">
    <property type="protein sequence ID" value="VEI12959.1"/>
    <property type="molecule type" value="Genomic_DNA"/>
</dbReference>
<evidence type="ECO:0000313" key="2">
    <source>
        <dbReference type="Proteomes" id="UP000269542"/>
    </source>
</evidence>
<gene>
    <name evidence="1" type="ORF">NCTC13354_00657</name>
</gene>
<dbReference type="KEGG" id="tbw:NCTC13354_00657"/>
<evidence type="ECO:0000313" key="1">
    <source>
        <dbReference type="EMBL" id="VEI12959.1"/>
    </source>
</evidence>
<reference evidence="1 2" key="1">
    <citation type="submission" date="2018-12" db="EMBL/GenBank/DDBJ databases">
        <authorList>
            <consortium name="Pathogen Informatics"/>
        </authorList>
    </citation>
    <scope>NUCLEOTIDE SEQUENCE [LARGE SCALE GENOMIC DNA]</scope>
    <source>
        <strain evidence="1 2">NCTC13354</strain>
    </source>
</reference>